<dbReference type="CDD" id="cd00448">
    <property type="entry name" value="YjgF_YER057c_UK114_family"/>
    <property type="match status" value="1"/>
</dbReference>
<dbReference type="GO" id="GO:0016787">
    <property type="term" value="F:hydrolase activity"/>
    <property type="evidence" value="ECO:0007669"/>
    <property type="project" value="UniProtKB-KW"/>
</dbReference>
<dbReference type="EC" id="3.5.4.-" evidence="1"/>
<accession>A0A518EQ24</accession>
<dbReference type="PANTHER" id="PTHR43857">
    <property type="entry name" value="BLR7761 PROTEIN"/>
    <property type="match status" value="1"/>
</dbReference>
<protein>
    <submittedName>
        <fullName evidence="1">Enamine/imine deaminase</fullName>
        <ecNumber evidence="1">3.5.4.-</ecNumber>
    </submittedName>
</protein>
<dbReference type="PANTHER" id="PTHR43857:SF1">
    <property type="entry name" value="YJGH FAMILY PROTEIN"/>
    <property type="match status" value="1"/>
</dbReference>
<dbReference type="RefSeq" id="WP_145196128.1">
    <property type="nucleotide sequence ID" value="NZ_CP036434.1"/>
</dbReference>
<dbReference type="Proteomes" id="UP000320390">
    <property type="component" value="Chromosome"/>
</dbReference>
<dbReference type="InterPro" id="IPR035959">
    <property type="entry name" value="RutC-like_sf"/>
</dbReference>
<name>A0A518EQ24_9BACT</name>
<reference evidence="1 2" key="1">
    <citation type="submission" date="2019-02" db="EMBL/GenBank/DDBJ databases">
        <title>Deep-cultivation of Planctomycetes and their phenomic and genomic characterization uncovers novel biology.</title>
        <authorList>
            <person name="Wiegand S."/>
            <person name="Jogler M."/>
            <person name="Boedeker C."/>
            <person name="Pinto D."/>
            <person name="Vollmers J."/>
            <person name="Rivas-Marin E."/>
            <person name="Kohn T."/>
            <person name="Peeters S.H."/>
            <person name="Heuer A."/>
            <person name="Rast P."/>
            <person name="Oberbeckmann S."/>
            <person name="Bunk B."/>
            <person name="Jeske O."/>
            <person name="Meyerdierks A."/>
            <person name="Storesund J.E."/>
            <person name="Kallscheuer N."/>
            <person name="Luecker S."/>
            <person name="Lage O.M."/>
            <person name="Pohl T."/>
            <person name="Merkel B.J."/>
            <person name="Hornburger P."/>
            <person name="Mueller R.-W."/>
            <person name="Bruemmer F."/>
            <person name="Labrenz M."/>
            <person name="Spormann A.M."/>
            <person name="Op den Camp H."/>
            <person name="Overmann J."/>
            <person name="Amann R."/>
            <person name="Jetten M.S.M."/>
            <person name="Mascher T."/>
            <person name="Medema M.H."/>
            <person name="Devos D.P."/>
            <person name="Kaster A.-K."/>
            <person name="Ovreas L."/>
            <person name="Rohde M."/>
            <person name="Galperin M.Y."/>
            <person name="Jogler C."/>
        </authorList>
    </citation>
    <scope>NUCLEOTIDE SEQUENCE [LARGE SCALE GENOMIC DNA]</scope>
    <source>
        <strain evidence="1 2">Poly30</strain>
    </source>
</reference>
<gene>
    <name evidence="1" type="primary">yabJ_1</name>
    <name evidence="1" type="ORF">Poly30_16760</name>
</gene>
<dbReference type="OrthoDB" id="9803101at2"/>
<dbReference type="Gene3D" id="3.30.1330.40">
    <property type="entry name" value="RutC-like"/>
    <property type="match status" value="1"/>
</dbReference>
<evidence type="ECO:0000313" key="2">
    <source>
        <dbReference type="Proteomes" id="UP000320390"/>
    </source>
</evidence>
<dbReference type="InterPro" id="IPR006175">
    <property type="entry name" value="YjgF/YER057c/UK114"/>
</dbReference>
<proteinExistence type="predicted"/>
<keyword evidence="2" id="KW-1185">Reference proteome</keyword>
<dbReference type="AlphaFoldDB" id="A0A518EQ24"/>
<sequence>MLHKIFRRTRTTRFGPDGAPTRLKRWAVRPEGWKAAQGYENGVVVESGGRMLFIAGQIAWDQNQKLVGKGNMAEQFIQALDNVLVVVDEAGGRPEEIVRMTVYVTDKKAYLEATREIGAAWRKRLGKHYPAMALVQVADLLEEHALVEIEATAVIG</sequence>
<organism evidence="1 2">
    <name type="scientific">Saltatorellus ferox</name>
    <dbReference type="NCBI Taxonomy" id="2528018"/>
    <lineage>
        <taxon>Bacteria</taxon>
        <taxon>Pseudomonadati</taxon>
        <taxon>Planctomycetota</taxon>
        <taxon>Planctomycetia</taxon>
        <taxon>Planctomycetia incertae sedis</taxon>
        <taxon>Saltatorellus</taxon>
    </lineage>
</organism>
<dbReference type="Pfam" id="PF01042">
    <property type="entry name" value="Ribonuc_L-PSP"/>
    <property type="match status" value="1"/>
</dbReference>
<keyword evidence="1" id="KW-0378">Hydrolase</keyword>
<dbReference type="SUPFAM" id="SSF55298">
    <property type="entry name" value="YjgF-like"/>
    <property type="match status" value="1"/>
</dbReference>
<dbReference type="EMBL" id="CP036434">
    <property type="protein sequence ID" value="QDV06171.1"/>
    <property type="molecule type" value="Genomic_DNA"/>
</dbReference>
<evidence type="ECO:0000313" key="1">
    <source>
        <dbReference type="EMBL" id="QDV06171.1"/>
    </source>
</evidence>